<evidence type="ECO:0000313" key="7">
    <source>
        <dbReference type="EMBL" id="TQM35041.1"/>
    </source>
</evidence>
<dbReference type="GO" id="GO:0004497">
    <property type="term" value="F:monooxygenase activity"/>
    <property type="evidence" value="ECO:0007669"/>
    <property type="project" value="UniProtKB-KW"/>
</dbReference>
<evidence type="ECO:0000256" key="1">
    <source>
        <dbReference type="ARBA" id="ARBA00001971"/>
    </source>
</evidence>
<dbReference type="SUPFAM" id="SSF48264">
    <property type="entry name" value="Cytochrome P450"/>
    <property type="match status" value="1"/>
</dbReference>
<evidence type="ECO:0000256" key="6">
    <source>
        <dbReference type="RuleBase" id="RU000461"/>
    </source>
</evidence>
<dbReference type="InterPro" id="IPR017972">
    <property type="entry name" value="Cyt_P450_CS"/>
</dbReference>
<feature type="binding site" description="axial binding residue" evidence="5">
    <location>
        <position position="373"/>
    </location>
    <ligand>
        <name>heme</name>
        <dbReference type="ChEBI" id="CHEBI:30413"/>
    </ligand>
    <ligandPart>
        <name>Fe</name>
        <dbReference type="ChEBI" id="CHEBI:18248"/>
    </ligandPart>
</feature>
<evidence type="ECO:0000256" key="4">
    <source>
        <dbReference type="ARBA" id="ARBA00023004"/>
    </source>
</evidence>
<dbReference type="CDD" id="cd00302">
    <property type="entry name" value="cytochrome_P450"/>
    <property type="match status" value="1"/>
</dbReference>
<dbReference type="InterPro" id="IPR036396">
    <property type="entry name" value="Cyt_P450_sf"/>
</dbReference>
<accession>A0A543FMF5</accession>
<reference evidence="7 8" key="1">
    <citation type="submission" date="2019-06" db="EMBL/GenBank/DDBJ databases">
        <title>Sequencing the genomes of 1000 actinobacteria strains.</title>
        <authorList>
            <person name="Klenk H.-P."/>
        </authorList>
    </citation>
    <scope>NUCLEOTIDE SEQUENCE [LARGE SCALE GENOMIC DNA]</scope>
    <source>
        <strain evidence="7 8">DSM 45511</strain>
    </source>
</reference>
<dbReference type="GO" id="GO:0016705">
    <property type="term" value="F:oxidoreductase activity, acting on paired donors, with incorporation or reduction of molecular oxygen"/>
    <property type="evidence" value="ECO:0007669"/>
    <property type="project" value="InterPro"/>
</dbReference>
<evidence type="ECO:0000313" key="8">
    <source>
        <dbReference type="Proteomes" id="UP000319818"/>
    </source>
</evidence>
<dbReference type="Pfam" id="PF00067">
    <property type="entry name" value="p450"/>
    <property type="match status" value="1"/>
</dbReference>
<dbReference type="PRINTS" id="PR00465">
    <property type="entry name" value="EP450IV"/>
</dbReference>
<dbReference type="EMBL" id="VFPH01000003">
    <property type="protein sequence ID" value="TQM35041.1"/>
    <property type="molecule type" value="Genomic_DNA"/>
</dbReference>
<dbReference type="PANTHER" id="PTHR24305:SF166">
    <property type="entry name" value="CYTOCHROME P450 12A4, MITOCHONDRIAL-RELATED"/>
    <property type="match status" value="1"/>
</dbReference>
<keyword evidence="4 5" id="KW-0408">Iron</keyword>
<dbReference type="RefSeq" id="WP_142106447.1">
    <property type="nucleotide sequence ID" value="NZ_VFPH01000003.1"/>
</dbReference>
<dbReference type="InterPro" id="IPR001128">
    <property type="entry name" value="Cyt_P450"/>
</dbReference>
<name>A0A543FMF5_9PSEU</name>
<dbReference type="Proteomes" id="UP000319818">
    <property type="component" value="Unassembled WGS sequence"/>
</dbReference>
<evidence type="ECO:0000256" key="3">
    <source>
        <dbReference type="ARBA" id="ARBA00022723"/>
    </source>
</evidence>
<dbReference type="GO" id="GO:0020037">
    <property type="term" value="F:heme binding"/>
    <property type="evidence" value="ECO:0007669"/>
    <property type="project" value="InterPro"/>
</dbReference>
<gene>
    <name evidence="7" type="ORF">FB388_6467</name>
</gene>
<protein>
    <submittedName>
        <fullName evidence="7">Unspecific monooxygenase</fullName>
    </submittedName>
</protein>
<dbReference type="GO" id="GO:0005506">
    <property type="term" value="F:iron ion binding"/>
    <property type="evidence" value="ECO:0007669"/>
    <property type="project" value="InterPro"/>
</dbReference>
<dbReference type="InterPro" id="IPR050121">
    <property type="entry name" value="Cytochrome_P450_monoxygenase"/>
</dbReference>
<dbReference type="OrthoDB" id="5290182at2"/>
<dbReference type="PANTHER" id="PTHR24305">
    <property type="entry name" value="CYTOCHROME P450"/>
    <property type="match status" value="1"/>
</dbReference>
<keyword evidence="6" id="KW-0560">Oxidoreductase</keyword>
<comment type="caution">
    <text evidence="7">The sequence shown here is derived from an EMBL/GenBank/DDBJ whole genome shotgun (WGS) entry which is preliminary data.</text>
</comment>
<keyword evidence="8" id="KW-1185">Reference proteome</keyword>
<dbReference type="PROSITE" id="PS00086">
    <property type="entry name" value="CYTOCHROME_P450"/>
    <property type="match status" value="1"/>
</dbReference>
<dbReference type="AlphaFoldDB" id="A0A543FMF5"/>
<keyword evidence="3 5" id="KW-0479">Metal-binding</keyword>
<organism evidence="7 8">
    <name type="scientific">Pseudonocardia cypriaca</name>
    <dbReference type="NCBI Taxonomy" id="882449"/>
    <lineage>
        <taxon>Bacteria</taxon>
        <taxon>Bacillati</taxon>
        <taxon>Actinomycetota</taxon>
        <taxon>Actinomycetes</taxon>
        <taxon>Pseudonocardiales</taxon>
        <taxon>Pseudonocardiaceae</taxon>
        <taxon>Pseudonocardia</taxon>
    </lineage>
</organism>
<dbReference type="Gene3D" id="1.10.630.10">
    <property type="entry name" value="Cytochrome P450"/>
    <property type="match status" value="1"/>
</dbReference>
<evidence type="ECO:0000256" key="2">
    <source>
        <dbReference type="ARBA" id="ARBA00010617"/>
    </source>
</evidence>
<sequence length="424" mass="45920">MTVPMTLDLPGAQEMSAGDAHAFASDPPAYLRRLQDLHGDVFRNGPGQVYVGRPELVQLLLARTNRDTSAEMDVLGDMRAPTRNQVEGWMRARRLASTAFREPAVTAHLGAVDRAVRAQLRAASSGTPFDPMDVAPEVFVHAALPFCMPGTDPAVAPAAVDAARTFLDVIENGMGAPPAQQRERQEAARSAKQALRDATDAVSAQDAPLVPGCPHTVVHATQELQPGVRSHVLTTVLSAASVVPGAALAWLFHELTRRPTETARIRDEARSLPDDLDGCALAEVLPYAQGFAKEVLRFHPPTWMTGRATGDPVDLGTHRLPPRQFVSFSPYLLHRDARWWDEPERFLPERWLGSHPPHAPHAYLPFGSGTRVCIATHLGVAVLAVAAARLASDHVVEAAGPLPVTSRFGVPMRPENLRIVLRDA</sequence>
<comment type="cofactor">
    <cofactor evidence="1 5">
        <name>heme</name>
        <dbReference type="ChEBI" id="CHEBI:30413"/>
    </cofactor>
</comment>
<evidence type="ECO:0000256" key="5">
    <source>
        <dbReference type="PIRSR" id="PIRSR602403-1"/>
    </source>
</evidence>
<comment type="similarity">
    <text evidence="2 6">Belongs to the cytochrome P450 family.</text>
</comment>
<dbReference type="InterPro" id="IPR002403">
    <property type="entry name" value="Cyt_P450_E_grp-IV"/>
</dbReference>
<proteinExistence type="inferred from homology"/>
<keyword evidence="5 6" id="KW-0349">Heme</keyword>
<keyword evidence="6 7" id="KW-0503">Monooxygenase</keyword>